<evidence type="ECO:0000256" key="8">
    <source>
        <dbReference type="PIRSR" id="PIRSR640255-1"/>
    </source>
</evidence>
<dbReference type="SUPFAM" id="SSF54060">
    <property type="entry name" value="His-Me finger endonucleases"/>
    <property type="match status" value="1"/>
</dbReference>
<keyword evidence="3 10" id="KW-0540">Nuclease</keyword>
<dbReference type="Gene3D" id="3.40.570.10">
    <property type="entry name" value="Extracellular Endonuclease, subunit A"/>
    <property type="match status" value="1"/>
</dbReference>
<evidence type="ECO:0000256" key="5">
    <source>
        <dbReference type="ARBA" id="ARBA00022759"/>
    </source>
</evidence>
<dbReference type="GO" id="GO:0006309">
    <property type="term" value="P:apoptotic DNA fragmentation"/>
    <property type="evidence" value="ECO:0007669"/>
    <property type="project" value="TreeGrafter"/>
</dbReference>
<dbReference type="SMART" id="SM00477">
    <property type="entry name" value="NUC"/>
    <property type="match status" value="1"/>
</dbReference>
<keyword evidence="5 10" id="KW-0255">Endonuclease</keyword>
<evidence type="ECO:0000256" key="2">
    <source>
        <dbReference type="ARBA" id="ARBA00010052"/>
    </source>
</evidence>
<feature type="binding site" evidence="9">
    <location>
        <position position="178"/>
    </location>
    <ligand>
        <name>Mg(2+)</name>
        <dbReference type="ChEBI" id="CHEBI:18420"/>
        <note>catalytic</note>
    </ligand>
</feature>
<dbReference type="PANTHER" id="PTHR13966">
    <property type="entry name" value="ENDONUCLEASE RELATED"/>
    <property type="match status" value="1"/>
</dbReference>
<dbReference type="InterPro" id="IPR040255">
    <property type="entry name" value="Non-specific_endonuclease"/>
</dbReference>
<keyword evidence="14" id="KW-1185">Reference proteome</keyword>
<evidence type="ECO:0000256" key="6">
    <source>
        <dbReference type="ARBA" id="ARBA00022801"/>
    </source>
</evidence>
<protein>
    <recommendedName>
        <fullName evidence="10">Endonuclease</fullName>
        <ecNumber evidence="10">3.1.30.-</ecNumber>
    </recommendedName>
</protein>
<reference evidence="13" key="1">
    <citation type="submission" date="2022-07" db="EMBL/GenBank/DDBJ databases">
        <title>Phylogenomic reconstructions and comparative analyses of Kickxellomycotina fungi.</title>
        <authorList>
            <person name="Reynolds N.K."/>
            <person name="Stajich J.E."/>
            <person name="Barry K."/>
            <person name="Grigoriev I.V."/>
            <person name="Crous P."/>
            <person name="Smith M.E."/>
        </authorList>
    </citation>
    <scope>NUCLEOTIDE SEQUENCE</scope>
    <source>
        <strain evidence="13">IMI 214461</strain>
    </source>
</reference>
<keyword evidence="6 10" id="KW-0378">Hydrolase</keyword>
<dbReference type="SMART" id="SM00892">
    <property type="entry name" value="Endonuclease_NS"/>
    <property type="match status" value="1"/>
</dbReference>
<keyword evidence="4 9" id="KW-0479">Metal-binding</keyword>
<dbReference type="GO" id="GO:0046872">
    <property type="term" value="F:metal ion binding"/>
    <property type="evidence" value="ECO:0007669"/>
    <property type="project" value="UniProtKB-KW"/>
</dbReference>
<dbReference type="EMBL" id="JANBQF010000005">
    <property type="protein sequence ID" value="KAJ2008425.1"/>
    <property type="molecule type" value="Genomic_DNA"/>
</dbReference>
<feature type="domain" description="ENPP1-3/EXOG-like endonuclease/phosphodiesterase" evidence="11">
    <location>
        <begin position="83"/>
        <end position="292"/>
    </location>
</feature>
<feature type="domain" description="DNA/RNA non-specific endonuclease/pyrophosphatase/phosphodiesterase" evidence="12">
    <location>
        <begin position="82"/>
        <end position="292"/>
    </location>
</feature>
<evidence type="ECO:0000313" key="14">
    <source>
        <dbReference type="Proteomes" id="UP001150907"/>
    </source>
</evidence>
<evidence type="ECO:0000256" key="4">
    <source>
        <dbReference type="ARBA" id="ARBA00022723"/>
    </source>
</evidence>
<dbReference type="InterPro" id="IPR001604">
    <property type="entry name" value="Endo_G_ENPP1-like_dom"/>
</dbReference>
<evidence type="ECO:0000313" key="13">
    <source>
        <dbReference type="EMBL" id="KAJ2008425.1"/>
    </source>
</evidence>
<sequence>MHRLVTFVAGTVVGGGAIYALSSLGHGRSATPTAPVQAPNAPMQQPLQAPPAKFGRMSVVDDNTGNEFLKYGNPGPVSDFLLRSRYAASYNRALRNPNWVAEHLTQDNLKGTADRASSEFKEDPLVPAPFRALLKDYYRSGYDRGHMCPAADAKKDTDSMNETFFLTNISPQVGKGFNRNYWADLESFVRDLTKSFDDVYCISGPLYLPQREGDKWVVKYEVIGNPPNVAVPTHFFKVIMAKRNNERGFSIGAFALPNQEIDNSTPLTSFSLPLETVEKAAGLQFFDKIERKAGVVMPLCATIDCKLNHDSWKKRKPASQ</sequence>
<dbReference type="InterPro" id="IPR018524">
    <property type="entry name" value="DNA/RNA_endonuclease_AS"/>
</dbReference>
<comment type="similarity">
    <text evidence="2 10">Belongs to the DNA/RNA non-specific endonuclease family.</text>
</comment>
<evidence type="ECO:0000256" key="1">
    <source>
        <dbReference type="ARBA" id="ARBA00001946"/>
    </source>
</evidence>
<evidence type="ECO:0000256" key="3">
    <source>
        <dbReference type="ARBA" id="ARBA00022722"/>
    </source>
</evidence>
<dbReference type="AlphaFoldDB" id="A0A9W8EMC8"/>
<dbReference type="GO" id="GO:0004521">
    <property type="term" value="F:RNA endonuclease activity"/>
    <property type="evidence" value="ECO:0007669"/>
    <property type="project" value="TreeGrafter"/>
</dbReference>
<dbReference type="PROSITE" id="PS01070">
    <property type="entry name" value="NUCLEASE_NON_SPEC"/>
    <property type="match status" value="1"/>
</dbReference>
<dbReference type="EC" id="3.1.30.-" evidence="10"/>
<keyword evidence="7" id="KW-0460">Magnesium</keyword>
<organism evidence="13 14">
    <name type="scientific">Coemansia thaxteri</name>
    <dbReference type="NCBI Taxonomy" id="2663907"/>
    <lineage>
        <taxon>Eukaryota</taxon>
        <taxon>Fungi</taxon>
        <taxon>Fungi incertae sedis</taxon>
        <taxon>Zoopagomycota</taxon>
        <taxon>Kickxellomycotina</taxon>
        <taxon>Kickxellomycetes</taxon>
        <taxon>Kickxellales</taxon>
        <taxon>Kickxellaceae</taxon>
        <taxon>Coemansia</taxon>
    </lineage>
</organism>
<comment type="cofactor">
    <cofactor evidence="1 10">
        <name>Mg(2+)</name>
        <dbReference type="ChEBI" id="CHEBI:18420"/>
    </cofactor>
</comment>
<accession>A0A9W8EMC8</accession>
<dbReference type="Proteomes" id="UP001150907">
    <property type="component" value="Unassembled WGS sequence"/>
</dbReference>
<evidence type="ECO:0000256" key="7">
    <source>
        <dbReference type="ARBA" id="ARBA00022842"/>
    </source>
</evidence>
<name>A0A9W8EMC8_9FUNG</name>
<evidence type="ECO:0000259" key="12">
    <source>
        <dbReference type="SMART" id="SM00892"/>
    </source>
</evidence>
<evidence type="ECO:0000259" key="11">
    <source>
        <dbReference type="SMART" id="SM00477"/>
    </source>
</evidence>
<dbReference type="CDD" id="cd00091">
    <property type="entry name" value="NUC"/>
    <property type="match status" value="1"/>
</dbReference>
<dbReference type="GO" id="GO:0003676">
    <property type="term" value="F:nucleic acid binding"/>
    <property type="evidence" value="ECO:0007669"/>
    <property type="project" value="InterPro"/>
</dbReference>
<dbReference type="PANTHER" id="PTHR13966:SF5">
    <property type="entry name" value="ENDONUCLEASE G, MITOCHONDRIAL"/>
    <property type="match status" value="1"/>
</dbReference>
<evidence type="ECO:0000256" key="9">
    <source>
        <dbReference type="PIRSR" id="PIRSR640255-2"/>
    </source>
</evidence>
<evidence type="ECO:0000256" key="10">
    <source>
        <dbReference type="RuleBase" id="RU366055"/>
    </source>
</evidence>
<dbReference type="GO" id="GO:0005743">
    <property type="term" value="C:mitochondrial inner membrane"/>
    <property type="evidence" value="ECO:0007669"/>
    <property type="project" value="TreeGrafter"/>
</dbReference>
<comment type="caution">
    <text evidence="13">The sequence shown here is derived from an EMBL/GenBank/DDBJ whole genome shotgun (WGS) entry which is preliminary data.</text>
</comment>
<dbReference type="OrthoDB" id="5418055at2759"/>
<proteinExistence type="inferred from homology"/>
<dbReference type="InterPro" id="IPR044929">
    <property type="entry name" value="DNA/RNA_non-sp_Endonuclease_sf"/>
</dbReference>
<feature type="active site" description="Proton acceptor" evidence="8">
    <location>
        <position position="146"/>
    </location>
</feature>
<dbReference type="InterPro" id="IPR020821">
    <property type="entry name" value="ENPP1-3/EXOG-like_nuc-like"/>
</dbReference>
<gene>
    <name evidence="13" type="primary">NUC1</name>
    <name evidence="13" type="ORF">H4R26_000202</name>
</gene>
<dbReference type="GO" id="GO:0005634">
    <property type="term" value="C:nucleus"/>
    <property type="evidence" value="ECO:0007669"/>
    <property type="project" value="TreeGrafter"/>
</dbReference>
<dbReference type="GO" id="GO:0000014">
    <property type="term" value="F:single-stranded DNA endodeoxyribonuclease activity"/>
    <property type="evidence" value="ECO:0007669"/>
    <property type="project" value="TreeGrafter"/>
</dbReference>
<dbReference type="InterPro" id="IPR044925">
    <property type="entry name" value="His-Me_finger_sf"/>
</dbReference>
<dbReference type="Pfam" id="PF01223">
    <property type="entry name" value="Endonuclease_NS"/>
    <property type="match status" value="1"/>
</dbReference>